<evidence type="ECO:0000313" key="2">
    <source>
        <dbReference type="Proteomes" id="UP001499942"/>
    </source>
</evidence>
<evidence type="ECO:0000313" key="1">
    <source>
        <dbReference type="EMBL" id="GAA2482865.1"/>
    </source>
</evidence>
<dbReference type="PANTHER" id="PTHR20883">
    <property type="entry name" value="PHYTANOYL-COA DIOXYGENASE DOMAIN CONTAINING 1"/>
    <property type="match status" value="1"/>
</dbReference>
<dbReference type="Gene3D" id="2.60.120.620">
    <property type="entry name" value="q2cbj1_9rhob like domain"/>
    <property type="match status" value="1"/>
</dbReference>
<dbReference type="Pfam" id="PF05721">
    <property type="entry name" value="PhyH"/>
    <property type="match status" value="1"/>
</dbReference>
<dbReference type="PANTHER" id="PTHR20883:SF48">
    <property type="entry name" value="ECTOINE DIOXYGENASE"/>
    <property type="match status" value="1"/>
</dbReference>
<dbReference type="InterPro" id="IPR010092">
    <property type="entry name" value="Chlorin_enz"/>
</dbReference>
<dbReference type="EMBL" id="BAAASR010000006">
    <property type="protein sequence ID" value="GAA2482865.1"/>
    <property type="molecule type" value="Genomic_DNA"/>
</dbReference>
<dbReference type="InterPro" id="IPR008775">
    <property type="entry name" value="Phytyl_CoA_dOase-like"/>
</dbReference>
<organism evidence="1 2">
    <name type="scientific">Streptomyces gobitricini</name>
    <dbReference type="NCBI Taxonomy" id="68211"/>
    <lineage>
        <taxon>Bacteria</taxon>
        <taxon>Bacillati</taxon>
        <taxon>Actinomycetota</taxon>
        <taxon>Actinomycetes</taxon>
        <taxon>Kitasatosporales</taxon>
        <taxon>Streptomycetaceae</taxon>
        <taxon>Streptomyces</taxon>
    </lineage>
</organism>
<dbReference type="SUPFAM" id="SSF51197">
    <property type="entry name" value="Clavaminate synthase-like"/>
    <property type="match status" value="1"/>
</dbReference>
<proteinExistence type="predicted"/>
<comment type="caution">
    <text evidence="1">The sequence shown here is derived from an EMBL/GenBank/DDBJ whole genome shotgun (WGS) entry which is preliminary data.</text>
</comment>
<protein>
    <submittedName>
        <fullName evidence="1">Chlorinating enzyme</fullName>
    </submittedName>
</protein>
<dbReference type="Proteomes" id="UP001499942">
    <property type="component" value="Unassembled WGS sequence"/>
</dbReference>
<keyword evidence="2" id="KW-1185">Reference proteome</keyword>
<name>A0ABP5YKE2_9ACTN</name>
<dbReference type="RefSeq" id="WP_344357303.1">
    <property type="nucleotide sequence ID" value="NZ_BAAASR010000006.1"/>
</dbReference>
<reference evidence="2" key="1">
    <citation type="journal article" date="2019" name="Int. J. Syst. Evol. Microbiol.">
        <title>The Global Catalogue of Microorganisms (GCM) 10K type strain sequencing project: providing services to taxonomists for standard genome sequencing and annotation.</title>
        <authorList>
            <consortium name="The Broad Institute Genomics Platform"/>
            <consortium name="The Broad Institute Genome Sequencing Center for Infectious Disease"/>
            <person name="Wu L."/>
            <person name="Ma J."/>
        </authorList>
    </citation>
    <scope>NUCLEOTIDE SEQUENCE [LARGE SCALE GENOMIC DNA]</scope>
    <source>
        <strain evidence="2">JCM 5062</strain>
    </source>
</reference>
<gene>
    <name evidence="1" type="ORF">GCM10010393_11990</name>
</gene>
<accession>A0ABP5YKE2</accession>
<sequence length="318" mass="36226">MTETAPLPLPHAQVAGNAIVPDDIKDDIRSFTENGFVGPIKLYEPEEAAEIIREIRIQNQDRSKALYPNSVNYDRHYDISHLSSHIMHPTIIKYLTAILGPDVLLWRTEFFPKFPGSSGTEWHQVRDYSYANGKPQLLPTESEWNAFIDITVWTTFTPATKDTGCMRFVRGSHRNWYFDERKHTKQGRDGDYDVTAVDTDFFGYDFSDFSIEPGWKPAEEDVVELEMKPGEAVIFTANCVHGSLPNTTERETRFAIAGRYVPTHVRVYPDQDGFTAHGAHFNLEKYGSVLVSGEDRFGHNRLRTQNNRGEEFAPPAGH</sequence>
<dbReference type="NCBIfam" id="TIGR01762">
    <property type="entry name" value="chlorin-enz"/>
    <property type="match status" value="1"/>
</dbReference>